<dbReference type="InterPro" id="IPR036869">
    <property type="entry name" value="J_dom_sf"/>
</dbReference>
<evidence type="ECO:0000259" key="1">
    <source>
        <dbReference type="PROSITE" id="PS50076"/>
    </source>
</evidence>
<evidence type="ECO:0000313" key="3">
    <source>
        <dbReference type="Proteomes" id="UP001497457"/>
    </source>
</evidence>
<dbReference type="CDD" id="cd06257">
    <property type="entry name" value="DnaJ"/>
    <property type="match status" value="1"/>
</dbReference>
<proteinExistence type="predicted"/>
<accession>A0ABC9DLL1</accession>
<dbReference type="InterPro" id="IPR001623">
    <property type="entry name" value="DnaJ_domain"/>
</dbReference>
<organism evidence="2 3">
    <name type="scientific">Urochloa decumbens</name>
    <dbReference type="NCBI Taxonomy" id="240449"/>
    <lineage>
        <taxon>Eukaryota</taxon>
        <taxon>Viridiplantae</taxon>
        <taxon>Streptophyta</taxon>
        <taxon>Embryophyta</taxon>
        <taxon>Tracheophyta</taxon>
        <taxon>Spermatophyta</taxon>
        <taxon>Magnoliopsida</taxon>
        <taxon>Liliopsida</taxon>
        <taxon>Poales</taxon>
        <taxon>Poaceae</taxon>
        <taxon>PACMAD clade</taxon>
        <taxon>Panicoideae</taxon>
        <taxon>Panicodae</taxon>
        <taxon>Paniceae</taxon>
        <taxon>Melinidinae</taxon>
        <taxon>Urochloa</taxon>
    </lineage>
</organism>
<evidence type="ECO:0000313" key="2">
    <source>
        <dbReference type="EMBL" id="CAL5041663.1"/>
    </source>
</evidence>
<dbReference type="EMBL" id="OZ075144">
    <property type="protein sequence ID" value="CAL5041663.1"/>
    <property type="molecule type" value="Genomic_DNA"/>
</dbReference>
<dbReference type="PROSITE" id="PS50076">
    <property type="entry name" value="DNAJ_2"/>
    <property type="match status" value="1"/>
</dbReference>
<gene>
    <name evidence="2" type="ORF">URODEC1_LOCUS86775</name>
</gene>
<protein>
    <recommendedName>
        <fullName evidence="1">J domain-containing protein</fullName>
    </recommendedName>
</protein>
<keyword evidence="3" id="KW-1185">Reference proteome</keyword>
<dbReference type="Proteomes" id="UP001497457">
    <property type="component" value="Chromosome 34rd"/>
</dbReference>
<sequence>MAVGGGVRVASSVEVWGRRGRSGSKAASTVRCSYVGEAGPAAPGGLAEEHYRTLRLRPGATRGEVKKAFRRLALMVRSSSPLPATHTCLRFYRGNKPGSLISFSPPPALWTCRSPNLTGCFPPFRPAPTLQYHPDVCKESGDRDCGVQFQRINVAYQMVMSNMREAEERLEYWRLKYGLNDQDLDRYRNYLNDDDDWFDM</sequence>
<dbReference type="InterPro" id="IPR050817">
    <property type="entry name" value="DjlA_DnaK_co-chaperone"/>
</dbReference>
<dbReference type="GO" id="GO:0005783">
    <property type="term" value="C:endoplasmic reticulum"/>
    <property type="evidence" value="ECO:0007669"/>
    <property type="project" value="UniProtKB-ARBA"/>
</dbReference>
<reference evidence="2" key="1">
    <citation type="submission" date="2024-10" db="EMBL/GenBank/DDBJ databases">
        <authorList>
            <person name="Ryan C."/>
        </authorList>
    </citation>
    <scope>NUCLEOTIDE SEQUENCE [LARGE SCALE GENOMIC DNA]</scope>
</reference>
<dbReference type="SUPFAM" id="SSF46565">
    <property type="entry name" value="Chaperone J-domain"/>
    <property type="match status" value="1"/>
</dbReference>
<dbReference type="AlphaFoldDB" id="A0ABC9DLL1"/>
<dbReference type="PANTHER" id="PTHR24074">
    <property type="entry name" value="CO-CHAPERONE PROTEIN DJLA"/>
    <property type="match status" value="1"/>
</dbReference>
<dbReference type="Gene3D" id="1.10.287.110">
    <property type="entry name" value="DnaJ domain"/>
    <property type="match status" value="1"/>
</dbReference>
<feature type="domain" description="J" evidence="1">
    <location>
        <begin position="49"/>
        <end position="176"/>
    </location>
</feature>
<name>A0ABC9DLL1_9POAL</name>